<accession>A0A517RKR4</accession>
<proteinExistence type="inferred from homology"/>
<dbReference type="Gene3D" id="3.40.640.10">
    <property type="entry name" value="Type I PLP-dependent aspartate aminotransferase-like (Major domain)"/>
    <property type="match status" value="1"/>
</dbReference>
<dbReference type="NCBIfam" id="TIGR00709">
    <property type="entry name" value="dat"/>
    <property type="match status" value="1"/>
</dbReference>
<dbReference type="GO" id="GO:0019491">
    <property type="term" value="P:ectoine biosynthetic process"/>
    <property type="evidence" value="ECO:0007669"/>
    <property type="project" value="UniProtKB-UniPathway"/>
</dbReference>
<dbReference type="InterPro" id="IPR015422">
    <property type="entry name" value="PyrdxlP-dep_Trfase_small"/>
</dbReference>
<dbReference type="InterPro" id="IPR004637">
    <property type="entry name" value="Dat"/>
</dbReference>
<dbReference type="InterPro" id="IPR012773">
    <property type="entry name" value="Ectoine_EctB"/>
</dbReference>
<evidence type="ECO:0000313" key="8">
    <source>
        <dbReference type="EMBL" id="QDT44475.1"/>
    </source>
</evidence>
<evidence type="ECO:0000313" key="9">
    <source>
        <dbReference type="Proteomes" id="UP000317171"/>
    </source>
</evidence>
<comment type="cofactor">
    <cofactor evidence="1 7">
        <name>pyridoxal 5'-phosphate</name>
        <dbReference type="ChEBI" id="CHEBI:597326"/>
    </cofactor>
</comment>
<dbReference type="NCBIfam" id="NF006733">
    <property type="entry name" value="PRK09264.1"/>
    <property type="match status" value="1"/>
</dbReference>
<dbReference type="InterPro" id="IPR049704">
    <property type="entry name" value="Aminotrans_3_PPA_site"/>
</dbReference>
<dbReference type="InterPro" id="IPR015424">
    <property type="entry name" value="PyrdxlP-dep_Trfase"/>
</dbReference>
<dbReference type="PANTHER" id="PTHR43552">
    <property type="entry name" value="DIAMINOBUTYRATE--2-OXOGLUTARATE AMINOTRANSFERASE"/>
    <property type="match status" value="1"/>
</dbReference>
<dbReference type="UniPathway" id="UPA00067">
    <property type="reaction ID" value="UER00121"/>
</dbReference>
<keyword evidence="3 7" id="KW-0032">Aminotransferase</keyword>
<protein>
    <recommendedName>
        <fullName evidence="7">Diaminobutyrate--2-oxoglutarate transaminase</fullName>
        <ecNumber evidence="7">2.6.1.76</ecNumber>
    </recommendedName>
    <alternativeName>
        <fullName evidence="7">DABA aminotransferase</fullName>
    </alternativeName>
</protein>
<evidence type="ECO:0000256" key="5">
    <source>
        <dbReference type="ARBA" id="ARBA00022898"/>
    </source>
</evidence>
<comment type="function">
    <text evidence="7">Catalyzes reversively the conversion of L-aspartate beta-semialdehyde (ASA) to L-2,4-diaminobutyrate (DABA) by transamination with L-glutamate.</text>
</comment>
<dbReference type="GO" id="GO:0045303">
    <property type="term" value="F:diaminobutyrate-2-oxoglutarate transaminase activity"/>
    <property type="evidence" value="ECO:0007669"/>
    <property type="project" value="UniProtKB-EC"/>
</dbReference>
<evidence type="ECO:0000256" key="6">
    <source>
        <dbReference type="RuleBase" id="RU003560"/>
    </source>
</evidence>
<dbReference type="GO" id="GO:0047307">
    <property type="term" value="F:diaminobutyrate-pyruvate transaminase activity"/>
    <property type="evidence" value="ECO:0007669"/>
    <property type="project" value="InterPro"/>
</dbReference>
<evidence type="ECO:0000256" key="4">
    <source>
        <dbReference type="ARBA" id="ARBA00022679"/>
    </source>
</evidence>
<comment type="catalytic activity">
    <reaction evidence="7">
        <text>L-2,4-diaminobutanoate + 2-oxoglutarate = L-aspartate 4-semialdehyde + L-glutamate</text>
        <dbReference type="Rhea" id="RHEA:11160"/>
        <dbReference type="ChEBI" id="CHEBI:16810"/>
        <dbReference type="ChEBI" id="CHEBI:29985"/>
        <dbReference type="ChEBI" id="CHEBI:58761"/>
        <dbReference type="ChEBI" id="CHEBI:537519"/>
        <dbReference type="EC" id="2.6.1.76"/>
    </reaction>
</comment>
<dbReference type="Pfam" id="PF00202">
    <property type="entry name" value="Aminotran_3"/>
    <property type="match status" value="1"/>
</dbReference>
<reference evidence="8 9" key="1">
    <citation type="submission" date="2019-02" db="EMBL/GenBank/DDBJ databases">
        <title>Deep-cultivation of Planctomycetes and their phenomic and genomic characterization uncovers novel biology.</title>
        <authorList>
            <person name="Wiegand S."/>
            <person name="Jogler M."/>
            <person name="Boedeker C."/>
            <person name="Pinto D."/>
            <person name="Vollmers J."/>
            <person name="Rivas-Marin E."/>
            <person name="Kohn T."/>
            <person name="Peeters S.H."/>
            <person name="Heuer A."/>
            <person name="Rast P."/>
            <person name="Oberbeckmann S."/>
            <person name="Bunk B."/>
            <person name="Jeske O."/>
            <person name="Meyerdierks A."/>
            <person name="Storesund J.E."/>
            <person name="Kallscheuer N."/>
            <person name="Luecker S."/>
            <person name="Lage O.M."/>
            <person name="Pohl T."/>
            <person name="Merkel B.J."/>
            <person name="Hornburger P."/>
            <person name="Mueller R.-W."/>
            <person name="Bruemmer F."/>
            <person name="Labrenz M."/>
            <person name="Spormann A.M."/>
            <person name="Op den Camp H."/>
            <person name="Overmann J."/>
            <person name="Amann R."/>
            <person name="Jetten M.S.M."/>
            <person name="Mascher T."/>
            <person name="Medema M.H."/>
            <person name="Devos D.P."/>
            <person name="Kaster A.-K."/>
            <person name="Ovreas L."/>
            <person name="Rohde M."/>
            <person name="Galperin M.Y."/>
            <person name="Jogler C."/>
        </authorList>
    </citation>
    <scope>NUCLEOTIDE SEQUENCE [LARGE SCALE GENOMIC DNA]</scope>
    <source>
        <strain evidence="8 9">Pan241w</strain>
    </source>
</reference>
<dbReference type="PANTHER" id="PTHR43552:SF2">
    <property type="entry name" value="DIAMINOBUTYRATE--2-OXOGLUTARATE TRANSAMINASE"/>
    <property type="match status" value="1"/>
</dbReference>
<dbReference type="FunFam" id="3.40.640.10:FF:000004">
    <property type="entry name" value="Acetylornithine aminotransferase"/>
    <property type="match status" value="1"/>
</dbReference>
<dbReference type="OrthoDB" id="9816013at2"/>
<dbReference type="NCBIfam" id="TIGR02407">
    <property type="entry name" value="ectoine_ectB"/>
    <property type="match status" value="1"/>
</dbReference>
<dbReference type="PROSITE" id="PS00600">
    <property type="entry name" value="AA_TRANSFER_CLASS_3"/>
    <property type="match status" value="1"/>
</dbReference>
<dbReference type="Proteomes" id="UP000317171">
    <property type="component" value="Chromosome"/>
</dbReference>
<keyword evidence="9" id="KW-1185">Reference proteome</keyword>
<dbReference type="PIRSF" id="PIRSF000521">
    <property type="entry name" value="Transaminase_4ab_Lys_Orn"/>
    <property type="match status" value="1"/>
</dbReference>
<comment type="similarity">
    <text evidence="2 6">Belongs to the class-III pyridoxal-phosphate-dependent aminotransferase family.</text>
</comment>
<dbReference type="InterPro" id="IPR005814">
    <property type="entry name" value="Aminotrans_3"/>
</dbReference>
<evidence type="ECO:0000256" key="1">
    <source>
        <dbReference type="ARBA" id="ARBA00001933"/>
    </source>
</evidence>
<evidence type="ECO:0000256" key="2">
    <source>
        <dbReference type="ARBA" id="ARBA00008954"/>
    </source>
</evidence>
<dbReference type="EC" id="2.6.1.76" evidence="7"/>
<keyword evidence="5 6" id="KW-0663">Pyridoxal phosphate</keyword>
<dbReference type="EMBL" id="CP036269">
    <property type="protein sequence ID" value="QDT44475.1"/>
    <property type="molecule type" value="Genomic_DNA"/>
</dbReference>
<keyword evidence="4 7" id="KW-0808">Transferase</keyword>
<sequence length="431" mass="47155">MTIFNRLESNVRGYCRSFPTTFTKAQNANLRDAEGNEFIDFLAGAGTLNYGHNNPKLKAKLIEFLERDGMLHGLDMQTDAKARFLEVFEKRILSPLELDYKVQFTGPTGTNAVEAALKLARKVTGRTNVISFTNGFHGVSLGSVAATGNSHFRDAAGTPLNNVTFMPYYGYMGSNMDTLEYFETILKDSSSGLDLPAAVIVETVQGEGGVNVASTEWLQQLETLCQEHGILLIIDDIQVGCGRTGNFFSFEKAGIVPDIVTLSKSLSAYGLPMSLVLMKSDLDQWEPGEHNGTFRGNNLAFVSAAEAIELYWSDYRFAREVLRKGALIKNRLEEIAENVSDVDLEVRGTGMIWGLACQECPGLPEKISAAAFERGLIIETSGTDSHVLKILPPLTIEDDQLLQGLDIVADSLKAVLNDDSILEELGLVHAD</sequence>
<dbReference type="AlphaFoldDB" id="A0A517RKR4"/>
<dbReference type="RefSeq" id="WP_145219965.1">
    <property type="nucleotide sequence ID" value="NZ_CP036269.1"/>
</dbReference>
<dbReference type="InterPro" id="IPR015421">
    <property type="entry name" value="PyrdxlP-dep_Trfase_major"/>
</dbReference>
<dbReference type="SUPFAM" id="SSF53383">
    <property type="entry name" value="PLP-dependent transferases"/>
    <property type="match status" value="1"/>
</dbReference>
<dbReference type="KEGG" id="gaz:Pan241w_45840"/>
<name>A0A517RKR4_9PLAN</name>
<evidence type="ECO:0000256" key="7">
    <source>
        <dbReference type="RuleBase" id="RU365034"/>
    </source>
</evidence>
<dbReference type="Gene3D" id="3.90.1150.10">
    <property type="entry name" value="Aspartate Aminotransferase, domain 1"/>
    <property type="match status" value="1"/>
</dbReference>
<organism evidence="8 9">
    <name type="scientific">Gimesia alba</name>
    <dbReference type="NCBI Taxonomy" id="2527973"/>
    <lineage>
        <taxon>Bacteria</taxon>
        <taxon>Pseudomonadati</taxon>
        <taxon>Planctomycetota</taxon>
        <taxon>Planctomycetia</taxon>
        <taxon>Planctomycetales</taxon>
        <taxon>Planctomycetaceae</taxon>
        <taxon>Gimesia</taxon>
    </lineage>
</organism>
<evidence type="ECO:0000256" key="3">
    <source>
        <dbReference type="ARBA" id="ARBA00022576"/>
    </source>
</evidence>
<dbReference type="GO" id="GO:0030170">
    <property type="term" value="F:pyridoxal phosphate binding"/>
    <property type="evidence" value="ECO:0007669"/>
    <property type="project" value="InterPro"/>
</dbReference>
<comment type="pathway">
    <text evidence="7">Amine and polyamine biosynthesis; ectoine biosynthesis; L-ectoine from L-aspartate 4-semialdehyde: step 1/3.</text>
</comment>
<dbReference type="CDD" id="cd00610">
    <property type="entry name" value="OAT_like"/>
    <property type="match status" value="1"/>
</dbReference>
<gene>
    <name evidence="8" type="primary">ectB</name>
    <name evidence="8" type="ORF">Pan241w_45840</name>
</gene>